<sequence>MTKHSYARTLYFLCEEKNTDYPMAIQLEKHLQLEVPKIEPSQLMLAMQKHKHKILMIDYDNYQHLHSQIRNLPLSNKLFETIVFNAGKRLTTQELLCFGNLKALFYQGQTIEDIANGCRAVINGENWLPRKVAAQLLHYYRHVILSQTAPETVDLTAREMQILHCLKTGSSNMQIADDLFISEFTVKSHLYQIFKKLSVRNRVQAIAWANQHMMP</sequence>
<dbReference type="PANTHER" id="PTHR44688">
    <property type="entry name" value="DNA-BINDING TRANSCRIPTIONAL ACTIVATOR DEVR_DOSR"/>
    <property type="match status" value="1"/>
</dbReference>
<dbReference type="PRINTS" id="PR00038">
    <property type="entry name" value="HTHLUXR"/>
</dbReference>
<dbReference type="Proteomes" id="UP001238540">
    <property type="component" value="Unassembled WGS sequence"/>
</dbReference>
<feature type="domain" description="HTH luxR-type" evidence="4">
    <location>
        <begin position="148"/>
        <end position="213"/>
    </location>
</feature>
<dbReference type="Pfam" id="PF21155">
    <property type="entry name" value="VpsT-like_REC"/>
    <property type="match status" value="1"/>
</dbReference>
<name>A0ABT8BQB3_9VIBR</name>
<evidence type="ECO:0000256" key="1">
    <source>
        <dbReference type="ARBA" id="ARBA00023015"/>
    </source>
</evidence>
<dbReference type="PROSITE" id="PS50043">
    <property type="entry name" value="HTH_LUXR_2"/>
    <property type="match status" value="1"/>
</dbReference>
<dbReference type="InterPro" id="IPR000792">
    <property type="entry name" value="Tscrpt_reg_LuxR_C"/>
</dbReference>
<accession>A0ABT8BQB3</accession>
<dbReference type="Gene3D" id="1.10.10.10">
    <property type="entry name" value="Winged helix-like DNA-binding domain superfamily/Winged helix DNA-binding domain"/>
    <property type="match status" value="1"/>
</dbReference>
<evidence type="ECO:0000256" key="3">
    <source>
        <dbReference type="ARBA" id="ARBA00023163"/>
    </source>
</evidence>
<evidence type="ECO:0000256" key="2">
    <source>
        <dbReference type="ARBA" id="ARBA00023125"/>
    </source>
</evidence>
<dbReference type="Gene3D" id="3.40.50.2300">
    <property type="match status" value="1"/>
</dbReference>
<gene>
    <name evidence="5" type="ORF">QWZ16_00690</name>
</gene>
<reference evidence="6" key="1">
    <citation type="journal article" date="2019" name="Int. J. Syst. Evol. Microbiol.">
        <title>The Global Catalogue of Microorganisms (GCM) 10K type strain sequencing project: providing services to taxonomists for standard genome sequencing and annotation.</title>
        <authorList>
            <consortium name="The Broad Institute Genomics Platform"/>
            <consortium name="The Broad Institute Genome Sequencing Center for Infectious Disease"/>
            <person name="Wu L."/>
            <person name="Ma J."/>
        </authorList>
    </citation>
    <scope>NUCLEOTIDE SEQUENCE [LARGE SCALE GENOMIC DNA]</scope>
    <source>
        <strain evidence="6">CECT 7398</strain>
    </source>
</reference>
<dbReference type="PANTHER" id="PTHR44688:SF16">
    <property type="entry name" value="DNA-BINDING TRANSCRIPTIONAL ACTIVATOR DEVR_DOSR"/>
    <property type="match status" value="1"/>
</dbReference>
<dbReference type="RefSeq" id="WP_170883116.1">
    <property type="nucleotide sequence ID" value="NZ_JABEYA020000009.1"/>
</dbReference>
<keyword evidence="2" id="KW-0238">DNA-binding</keyword>
<dbReference type="EMBL" id="JAUFQC010000001">
    <property type="protein sequence ID" value="MDN3608303.1"/>
    <property type="molecule type" value="Genomic_DNA"/>
</dbReference>
<evidence type="ECO:0000313" key="5">
    <source>
        <dbReference type="EMBL" id="MDN3608303.1"/>
    </source>
</evidence>
<dbReference type="InterPro" id="IPR036388">
    <property type="entry name" value="WH-like_DNA-bd_sf"/>
</dbReference>
<dbReference type="SMART" id="SM00421">
    <property type="entry name" value="HTH_LUXR"/>
    <property type="match status" value="1"/>
</dbReference>
<keyword evidence="3" id="KW-0804">Transcription</keyword>
<dbReference type="InterPro" id="IPR016032">
    <property type="entry name" value="Sig_transdc_resp-reg_C-effctor"/>
</dbReference>
<proteinExistence type="predicted"/>
<organism evidence="5 6">
    <name type="scientific">Vibrio ostreicida</name>
    <dbReference type="NCBI Taxonomy" id="526588"/>
    <lineage>
        <taxon>Bacteria</taxon>
        <taxon>Pseudomonadati</taxon>
        <taxon>Pseudomonadota</taxon>
        <taxon>Gammaproteobacteria</taxon>
        <taxon>Vibrionales</taxon>
        <taxon>Vibrionaceae</taxon>
        <taxon>Vibrio</taxon>
    </lineage>
</organism>
<keyword evidence="6" id="KW-1185">Reference proteome</keyword>
<dbReference type="SUPFAM" id="SSF46894">
    <property type="entry name" value="C-terminal effector domain of the bipartite response regulators"/>
    <property type="match status" value="1"/>
</dbReference>
<dbReference type="CDD" id="cd06170">
    <property type="entry name" value="LuxR_C_like"/>
    <property type="match status" value="1"/>
</dbReference>
<protein>
    <submittedName>
        <fullName evidence="5">LuxR C-terminal-related transcriptional regulator</fullName>
    </submittedName>
</protein>
<comment type="caution">
    <text evidence="5">The sequence shown here is derived from an EMBL/GenBank/DDBJ whole genome shotgun (WGS) entry which is preliminary data.</text>
</comment>
<keyword evidence="1" id="KW-0805">Transcription regulation</keyword>
<dbReference type="InterPro" id="IPR049151">
    <property type="entry name" value="CsgD-like_REC"/>
</dbReference>
<dbReference type="Pfam" id="PF00196">
    <property type="entry name" value="GerE"/>
    <property type="match status" value="1"/>
</dbReference>
<evidence type="ECO:0000259" key="4">
    <source>
        <dbReference type="PROSITE" id="PS50043"/>
    </source>
</evidence>
<evidence type="ECO:0000313" key="6">
    <source>
        <dbReference type="Proteomes" id="UP001238540"/>
    </source>
</evidence>